<sequence length="314" mass="34084">MRRFISLLVVMALSLGMIGATVSAQDEAIRVGSKQFTEQIVLGQIMLAALEDAGYTVEDRTNLGSTQVNRDALVNGEIDVYAEYTGTALYNYFSDVDWTNIPDEAYNDRDLGYALVSSYDAAINDLVWLEPTPANNTYAFAVTSEFAEENDVYTAMDFADYVNSGGEVYMATGDEFAQRPDGIAAFEEMYGFDLTEDQLLIIAAGTPAQTEQALNEGANNVNVAMAYATDGALQAYNFVVLEDPMGAQPIYAPTPVFRGEVLRANPEIAGILNPIFRALDNVTLQTLNARVEVDGENPAEVATSWLAESGFIDG</sequence>
<feature type="domain" description="ABC-type glycine betaine transport system substrate-binding" evidence="2">
    <location>
        <begin position="28"/>
        <end position="308"/>
    </location>
</feature>
<evidence type="ECO:0000259" key="2">
    <source>
        <dbReference type="Pfam" id="PF04069"/>
    </source>
</evidence>
<dbReference type="Gene3D" id="3.40.190.10">
    <property type="entry name" value="Periplasmic binding protein-like II"/>
    <property type="match status" value="1"/>
</dbReference>
<feature type="chain" id="PRO_5032404900" evidence="1">
    <location>
        <begin position="25"/>
        <end position="314"/>
    </location>
</feature>
<gene>
    <name evidence="3" type="ORF">G4Y79_16345</name>
</gene>
<dbReference type="Pfam" id="PF04069">
    <property type="entry name" value="OpuAC"/>
    <property type="match status" value="1"/>
</dbReference>
<dbReference type="InterPro" id="IPR007210">
    <property type="entry name" value="ABC_Gly_betaine_transp_sub-bd"/>
</dbReference>
<name>A0A7S8IC84_9CHLR</name>
<dbReference type="Gene3D" id="3.40.190.120">
    <property type="entry name" value="Osmoprotection protein (prox), domain 2"/>
    <property type="match status" value="1"/>
</dbReference>
<dbReference type="KEGG" id="pmet:G4Y79_16345"/>
<dbReference type="GO" id="GO:0022857">
    <property type="term" value="F:transmembrane transporter activity"/>
    <property type="evidence" value="ECO:0007669"/>
    <property type="project" value="InterPro"/>
</dbReference>
<dbReference type="AlphaFoldDB" id="A0A7S8IC84"/>
<dbReference type="RefSeq" id="WP_195169343.1">
    <property type="nucleotide sequence ID" value="NZ_CP062983.1"/>
</dbReference>
<protein>
    <submittedName>
        <fullName evidence="3">ABC transporter substrate-binding protein</fullName>
    </submittedName>
</protein>
<keyword evidence="1" id="KW-0732">Signal</keyword>
<evidence type="ECO:0000256" key="1">
    <source>
        <dbReference type="SAM" id="SignalP"/>
    </source>
</evidence>
<evidence type="ECO:0000313" key="4">
    <source>
        <dbReference type="Proteomes" id="UP000594468"/>
    </source>
</evidence>
<evidence type="ECO:0000313" key="3">
    <source>
        <dbReference type="EMBL" id="QPC81270.1"/>
    </source>
</evidence>
<keyword evidence="4" id="KW-1185">Reference proteome</keyword>
<proteinExistence type="predicted"/>
<dbReference type="Proteomes" id="UP000594468">
    <property type="component" value="Chromosome"/>
</dbReference>
<feature type="signal peptide" evidence="1">
    <location>
        <begin position="1"/>
        <end position="24"/>
    </location>
</feature>
<dbReference type="EMBL" id="CP062983">
    <property type="protein sequence ID" value="QPC81270.1"/>
    <property type="molecule type" value="Genomic_DNA"/>
</dbReference>
<accession>A0A7S8IC84</accession>
<organism evidence="3 4">
    <name type="scientific">Phototrophicus methaneseepsis</name>
    <dbReference type="NCBI Taxonomy" id="2710758"/>
    <lineage>
        <taxon>Bacteria</taxon>
        <taxon>Bacillati</taxon>
        <taxon>Chloroflexota</taxon>
        <taxon>Candidatus Thermofontia</taxon>
        <taxon>Phototrophicales</taxon>
        <taxon>Phototrophicaceae</taxon>
        <taxon>Phototrophicus</taxon>
    </lineage>
</organism>
<reference evidence="3 4" key="1">
    <citation type="submission" date="2020-02" db="EMBL/GenBank/DDBJ databases">
        <authorList>
            <person name="Zheng R.K."/>
            <person name="Sun C.M."/>
        </authorList>
    </citation>
    <scope>NUCLEOTIDE SEQUENCE [LARGE SCALE GENOMIC DNA]</scope>
    <source>
        <strain evidence="4">rifampicinis</strain>
    </source>
</reference>
<dbReference type="SUPFAM" id="SSF53850">
    <property type="entry name" value="Periplasmic binding protein-like II"/>
    <property type="match status" value="1"/>
</dbReference>
<dbReference type="GO" id="GO:0043190">
    <property type="term" value="C:ATP-binding cassette (ABC) transporter complex"/>
    <property type="evidence" value="ECO:0007669"/>
    <property type="project" value="InterPro"/>
</dbReference>